<keyword evidence="2" id="KW-0812">Transmembrane</keyword>
<accession>A0AA36DAF7</accession>
<feature type="non-terminal residue" evidence="3">
    <location>
        <position position="598"/>
    </location>
</feature>
<name>A0AA36DAF7_9BILA</name>
<feature type="transmembrane region" description="Helical" evidence="2">
    <location>
        <begin position="439"/>
        <end position="457"/>
    </location>
</feature>
<dbReference type="PANTHER" id="PTHR11683:SF12">
    <property type="entry name" value="M6, ISOFORM F"/>
    <property type="match status" value="1"/>
</dbReference>
<dbReference type="AlphaFoldDB" id="A0AA36DAF7"/>
<dbReference type="GO" id="GO:0005886">
    <property type="term" value="C:plasma membrane"/>
    <property type="evidence" value="ECO:0007669"/>
    <property type="project" value="TreeGrafter"/>
</dbReference>
<evidence type="ECO:0000313" key="4">
    <source>
        <dbReference type="Proteomes" id="UP001177023"/>
    </source>
</evidence>
<keyword evidence="4" id="KW-1185">Reference proteome</keyword>
<feature type="transmembrane region" description="Helical" evidence="2">
    <location>
        <begin position="129"/>
        <end position="162"/>
    </location>
</feature>
<dbReference type="InterPro" id="IPR001614">
    <property type="entry name" value="Myelin_PLP"/>
</dbReference>
<proteinExistence type="predicted"/>
<dbReference type="Pfam" id="PF01275">
    <property type="entry name" value="Myelin_PLP"/>
    <property type="match status" value="1"/>
</dbReference>
<feature type="compositionally biased region" description="Polar residues" evidence="1">
    <location>
        <begin position="315"/>
        <end position="333"/>
    </location>
</feature>
<dbReference type="PANTHER" id="PTHR11683">
    <property type="entry name" value="MYELIN PROTEOLIPID"/>
    <property type="match status" value="1"/>
</dbReference>
<keyword evidence="2" id="KW-1133">Transmembrane helix</keyword>
<comment type="caution">
    <text evidence="3">The sequence shown here is derived from an EMBL/GenBank/DDBJ whole genome shotgun (WGS) entry which is preliminary data.</text>
</comment>
<organism evidence="3 4">
    <name type="scientific">Mesorhabditis spiculigera</name>
    <dbReference type="NCBI Taxonomy" id="96644"/>
    <lineage>
        <taxon>Eukaryota</taxon>
        <taxon>Metazoa</taxon>
        <taxon>Ecdysozoa</taxon>
        <taxon>Nematoda</taxon>
        <taxon>Chromadorea</taxon>
        <taxon>Rhabditida</taxon>
        <taxon>Rhabditina</taxon>
        <taxon>Rhabditomorpha</taxon>
        <taxon>Rhabditoidea</taxon>
        <taxon>Rhabditidae</taxon>
        <taxon>Mesorhabditinae</taxon>
        <taxon>Mesorhabditis</taxon>
    </lineage>
</organism>
<reference evidence="3" key="1">
    <citation type="submission" date="2023-06" db="EMBL/GenBank/DDBJ databases">
        <authorList>
            <person name="Delattre M."/>
        </authorList>
    </citation>
    <scope>NUCLEOTIDE SEQUENCE</scope>
    <source>
        <strain evidence="3">AF72</strain>
    </source>
</reference>
<feature type="compositionally biased region" description="Basic and acidic residues" evidence="1">
    <location>
        <begin position="284"/>
        <end position="298"/>
    </location>
</feature>
<protein>
    <submittedName>
        <fullName evidence="3">Uncharacterized protein</fullName>
    </submittedName>
</protein>
<feature type="compositionally biased region" description="Polar residues" evidence="1">
    <location>
        <begin position="576"/>
        <end position="588"/>
    </location>
</feature>
<sequence>MGAKGPPFRQKHLPLEGYEVHRKHKQLRDDGCFERLPYASLMATILCLVGIVLFTIMMKWGFAALFEQLQRVLKADKWNWLDKVQIFFVITAVVMGICTFFFAVAGFFSTGGTRDVLFRDPKSRRGGRCTCVFIIILCYVLLAFWLTALAFTSAIVASYHVFESLCYSMHEYTEMECLDFSVYRPLFESFSHASLKFCAGDVQQFCALSQTAYAWFWVGWAGAVLIIYGLVQFIAAHSANYSHIGNAWKYVELHECLSEAVPPPLPASLPPPPPMYSNGSSTTRSRDKYERYPEEPRSSRRAQKNPAADRDRYTSHMSASSTQMAVNHSDSVSQAHCMPKGVEAQTPDIASPTTVQHDVSAITNNLNAVVQLLGSTASPSDCTLGDSLERAAVFCAELHTLSKLVSTDLKACRTAKESIDKSADSVEQLFDKIDRVVEFVNLVILCLLFKIICAATWNAPSKMPNRKQDVVDIDLASSDDEAPAEITSKGPDITLAEDKKEELSLYEQVQLRKNKEKSKREKRQRENDRRVKKVDAEEYEIRMKKASFKVVTNKKGVDNILRKQPNFRAELLAARTQSQRRSVTTARSIASAAKKPRK</sequence>
<evidence type="ECO:0000256" key="2">
    <source>
        <dbReference type="SAM" id="Phobius"/>
    </source>
</evidence>
<feature type="transmembrane region" description="Helical" evidence="2">
    <location>
        <begin position="38"/>
        <end position="66"/>
    </location>
</feature>
<feature type="region of interest" description="Disordered" evidence="1">
    <location>
        <begin position="576"/>
        <end position="598"/>
    </location>
</feature>
<dbReference type="Proteomes" id="UP001177023">
    <property type="component" value="Unassembled WGS sequence"/>
</dbReference>
<dbReference type="GO" id="GO:0031175">
    <property type="term" value="P:neuron projection development"/>
    <property type="evidence" value="ECO:0007669"/>
    <property type="project" value="TreeGrafter"/>
</dbReference>
<evidence type="ECO:0000256" key="1">
    <source>
        <dbReference type="SAM" id="MobiDB-lite"/>
    </source>
</evidence>
<keyword evidence="2" id="KW-0472">Membrane</keyword>
<feature type="region of interest" description="Disordered" evidence="1">
    <location>
        <begin position="267"/>
        <end position="333"/>
    </location>
</feature>
<feature type="transmembrane region" description="Helical" evidence="2">
    <location>
        <begin position="86"/>
        <end position="108"/>
    </location>
</feature>
<gene>
    <name evidence="3" type="ORF">MSPICULIGERA_LOCUS22200</name>
</gene>
<feature type="transmembrane region" description="Helical" evidence="2">
    <location>
        <begin position="214"/>
        <end position="235"/>
    </location>
</feature>
<evidence type="ECO:0000313" key="3">
    <source>
        <dbReference type="EMBL" id="CAJ0584138.1"/>
    </source>
</evidence>
<dbReference type="EMBL" id="CATQJA010002685">
    <property type="protein sequence ID" value="CAJ0584138.1"/>
    <property type="molecule type" value="Genomic_DNA"/>
</dbReference>